<dbReference type="AlphaFoldDB" id="A0A812WIA1"/>
<proteinExistence type="predicted"/>
<name>A0A812WIA1_SYMPI</name>
<feature type="chain" id="PRO_5032656456" evidence="1">
    <location>
        <begin position="21"/>
        <end position="105"/>
    </location>
</feature>
<keyword evidence="1" id="KW-0732">Signal</keyword>
<feature type="non-terminal residue" evidence="2">
    <location>
        <position position="1"/>
    </location>
</feature>
<gene>
    <name evidence="2" type="ORF">SPIL2461_LOCUS19204</name>
</gene>
<keyword evidence="3" id="KW-1185">Reference proteome</keyword>
<sequence>ETWFLVAAWLRSFHLLAVESEPRLLGRLSLRPAAEGQGEAIILVDLGLLEIADDCCAWEVASSHPEPLQEIEIPTAPTGSISLQSSATVILVVFAAKCVRRKFRA</sequence>
<reference evidence="2" key="1">
    <citation type="submission" date="2021-02" db="EMBL/GenBank/DDBJ databases">
        <authorList>
            <person name="Dougan E. K."/>
            <person name="Rhodes N."/>
            <person name="Thang M."/>
            <person name="Chan C."/>
        </authorList>
    </citation>
    <scope>NUCLEOTIDE SEQUENCE</scope>
</reference>
<organism evidence="2 3">
    <name type="scientific">Symbiodinium pilosum</name>
    <name type="common">Dinoflagellate</name>
    <dbReference type="NCBI Taxonomy" id="2952"/>
    <lineage>
        <taxon>Eukaryota</taxon>
        <taxon>Sar</taxon>
        <taxon>Alveolata</taxon>
        <taxon>Dinophyceae</taxon>
        <taxon>Suessiales</taxon>
        <taxon>Symbiodiniaceae</taxon>
        <taxon>Symbiodinium</taxon>
    </lineage>
</organism>
<comment type="caution">
    <text evidence="2">The sequence shown here is derived from an EMBL/GenBank/DDBJ whole genome shotgun (WGS) entry which is preliminary data.</text>
</comment>
<dbReference type="Proteomes" id="UP000649617">
    <property type="component" value="Unassembled WGS sequence"/>
</dbReference>
<protein>
    <submittedName>
        <fullName evidence="2">Uncharacterized protein</fullName>
    </submittedName>
</protein>
<dbReference type="EMBL" id="CAJNIZ010044368">
    <property type="protein sequence ID" value="CAE7686427.1"/>
    <property type="molecule type" value="Genomic_DNA"/>
</dbReference>
<evidence type="ECO:0000313" key="3">
    <source>
        <dbReference type="Proteomes" id="UP000649617"/>
    </source>
</evidence>
<dbReference type="OrthoDB" id="10296216at2759"/>
<feature type="signal peptide" evidence="1">
    <location>
        <begin position="1"/>
        <end position="20"/>
    </location>
</feature>
<accession>A0A812WIA1</accession>
<evidence type="ECO:0000256" key="1">
    <source>
        <dbReference type="SAM" id="SignalP"/>
    </source>
</evidence>
<evidence type="ECO:0000313" key="2">
    <source>
        <dbReference type="EMBL" id="CAE7686427.1"/>
    </source>
</evidence>